<dbReference type="AlphaFoldDB" id="A0A075LSI7"/>
<keyword evidence="3" id="KW-1185">Reference proteome</keyword>
<dbReference type="eggNOG" id="arCOG03772">
    <property type="taxonomic scope" value="Archaea"/>
</dbReference>
<evidence type="ECO:0000313" key="2">
    <source>
        <dbReference type="EMBL" id="AIF69249.1"/>
    </source>
</evidence>
<dbReference type="GeneID" id="24841961"/>
<dbReference type="OrthoDB" id="15362at2157"/>
<evidence type="ECO:0008006" key="4">
    <source>
        <dbReference type="Google" id="ProtNLM"/>
    </source>
</evidence>
<dbReference type="EMBL" id="CP006019">
    <property type="protein sequence ID" value="AIF69249.1"/>
    <property type="molecule type" value="Genomic_DNA"/>
</dbReference>
<proteinExistence type="predicted"/>
<gene>
    <name evidence="2" type="ORF">PAP_04175</name>
</gene>
<evidence type="ECO:0000313" key="3">
    <source>
        <dbReference type="Proteomes" id="UP000027981"/>
    </source>
</evidence>
<keyword evidence="1" id="KW-0175">Coiled coil</keyword>
<organism evidence="2 3">
    <name type="scientific">Palaeococcus pacificus DY20341</name>
    <dbReference type="NCBI Taxonomy" id="1343739"/>
    <lineage>
        <taxon>Archaea</taxon>
        <taxon>Methanobacteriati</taxon>
        <taxon>Methanobacteriota</taxon>
        <taxon>Thermococci</taxon>
        <taxon>Thermococcales</taxon>
        <taxon>Thermococcaceae</taxon>
        <taxon>Palaeococcus</taxon>
    </lineage>
</organism>
<sequence>MAKLLTGFVRASGYANKVRKVLFAITKGSVKPEEVVRAAGELNRYIFKKFQELGVEKEDVIRIQAPFEVKEGLIHWNYDGVKIEVYKKDEEEKLARAMEEVEEREKALEIAIEELSRLSNKLKELSEEITKVVERIKREHTGLELNFEKE</sequence>
<name>A0A075LSI7_9EURY</name>
<reference evidence="3" key="1">
    <citation type="submission" date="2013-06" db="EMBL/GenBank/DDBJ databases">
        <title>Complete Genome Sequence of Hyperthermophilic Palaeococcus pacificus DY20341T, Isolated from a Deep-Sea Hydrothermal Sediments.</title>
        <authorList>
            <person name="Zeng X."/>
            <person name="Shao Z."/>
        </authorList>
    </citation>
    <scope>NUCLEOTIDE SEQUENCE [LARGE SCALE GENOMIC DNA]</scope>
    <source>
        <strain evidence="3">DY20341</strain>
    </source>
</reference>
<dbReference type="KEGG" id="ppac:PAP_04175"/>
<dbReference type="STRING" id="1343739.PAP_04175"/>
<dbReference type="Proteomes" id="UP000027981">
    <property type="component" value="Chromosome"/>
</dbReference>
<protein>
    <recommendedName>
        <fullName evidence="4">DUF2258 domain-containing protein</fullName>
    </recommendedName>
</protein>
<dbReference type="HOGENOM" id="CLU_1754804_0_0_2"/>
<evidence type="ECO:0000256" key="1">
    <source>
        <dbReference type="SAM" id="Coils"/>
    </source>
</evidence>
<reference evidence="2 3" key="2">
    <citation type="journal article" date="2015" name="Genome Announc.">
        <title>Complete Genome Sequence of Hyperthermophilic Piezophilic Archaeon Palaeococcus pacificus DY20341T, Isolated from Deep-Sea Hydrothermal Sediments.</title>
        <authorList>
            <person name="Zeng X."/>
            <person name="Jebbar M."/>
            <person name="Shao Z."/>
        </authorList>
    </citation>
    <scope>NUCLEOTIDE SEQUENCE [LARGE SCALE GENOMIC DNA]</scope>
    <source>
        <strain evidence="2 3">DY20341</strain>
    </source>
</reference>
<dbReference type="RefSeq" id="WP_048164829.1">
    <property type="nucleotide sequence ID" value="NZ_CP006019.1"/>
</dbReference>
<dbReference type="Pfam" id="PF10015">
    <property type="entry name" value="ThermoDBP-RP_arch"/>
    <property type="match status" value="1"/>
</dbReference>
<accession>A0A075LSI7</accession>
<dbReference type="InterPro" id="IPR017140">
    <property type="entry name" value="ThermoDBP-RPs_arc"/>
</dbReference>
<feature type="coiled-coil region" evidence="1">
    <location>
        <begin position="87"/>
        <end position="139"/>
    </location>
</feature>